<dbReference type="CDD" id="cd18095">
    <property type="entry name" value="SpoU-like_rRNA-MTase"/>
    <property type="match status" value="1"/>
</dbReference>
<dbReference type="AlphaFoldDB" id="A0A3D8IVJ8"/>
<dbReference type="EMBL" id="NXLU01000003">
    <property type="protein sequence ID" value="RDU69242.1"/>
    <property type="molecule type" value="Genomic_DNA"/>
</dbReference>
<dbReference type="SUPFAM" id="SSF55315">
    <property type="entry name" value="L30e-like"/>
    <property type="match status" value="1"/>
</dbReference>
<evidence type="ECO:0000256" key="2">
    <source>
        <dbReference type="ARBA" id="ARBA00022679"/>
    </source>
</evidence>
<dbReference type="InterPro" id="IPR029064">
    <property type="entry name" value="Ribosomal_eL30-like_sf"/>
</dbReference>
<dbReference type="Gene3D" id="3.30.1330.30">
    <property type="match status" value="1"/>
</dbReference>
<gene>
    <name evidence="4" type="ORF">CQA62_03625</name>
</gene>
<dbReference type="Proteomes" id="UP000257067">
    <property type="component" value="Unassembled WGS sequence"/>
</dbReference>
<dbReference type="SMART" id="SM00967">
    <property type="entry name" value="SpoU_sub_bind"/>
    <property type="match status" value="1"/>
</dbReference>
<evidence type="ECO:0000256" key="1">
    <source>
        <dbReference type="ARBA" id="ARBA00022603"/>
    </source>
</evidence>
<dbReference type="SUPFAM" id="SSF75217">
    <property type="entry name" value="alpha/beta knot"/>
    <property type="match status" value="1"/>
</dbReference>
<dbReference type="GO" id="GO:0006396">
    <property type="term" value="P:RNA processing"/>
    <property type="evidence" value="ECO:0007669"/>
    <property type="project" value="InterPro"/>
</dbReference>
<dbReference type="RefSeq" id="WP_104725080.1">
    <property type="nucleotide sequence ID" value="NZ_FZNE01000015.1"/>
</dbReference>
<dbReference type="InterPro" id="IPR001537">
    <property type="entry name" value="SpoU_MeTrfase"/>
</dbReference>
<dbReference type="GO" id="GO:0008173">
    <property type="term" value="F:RNA methyltransferase activity"/>
    <property type="evidence" value="ECO:0007669"/>
    <property type="project" value="InterPro"/>
</dbReference>
<dbReference type="GO" id="GO:0003723">
    <property type="term" value="F:RNA binding"/>
    <property type="evidence" value="ECO:0007669"/>
    <property type="project" value="InterPro"/>
</dbReference>
<evidence type="ECO:0000313" key="4">
    <source>
        <dbReference type="EMBL" id="RDU69242.1"/>
    </source>
</evidence>
<accession>A0A3D8IVJ8</accession>
<dbReference type="InterPro" id="IPR029026">
    <property type="entry name" value="tRNA_m1G_MTases_N"/>
</dbReference>
<keyword evidence="5" id="KW-1185">Reference proteome</keyword>
<keyword evidence="1 4" id="KW-0489">Methyltransferase</keyword>
<dbReference type="InterPro" id="IPR004441">
    <property type="entry name" value="rRNA_MeTrfase_TrmH"/>
</dbReference>
<name>A0A3D8IVJ8_9HELI</name>
<dbReference type="GO" id="GO:0005829">
    <property type="term" value="C:cytosol"/>
    <property type="evidence" value="ECO:0007669"/>
    <property type="project" value="TreeGrafter"/>
</dbReference>
<evidence type="ECO:0000313" key="5">
    <source>
        <dbReference type="Proteomes" id="UP000257067"/>
    </source>
</evidence>
<evidence type="ECO:0000259" key="3">
    <source>
        <dbReference type="SMART" id="SM00967"/>
    </source>
</evidence>
<dbReference type="InterPro" id="IPR029028">
    <property type="entry name" value="Alpha/beta_knot_MTases"/>
</dbReference>
<dbReference type="PANTHER" id="PTHR46429:SF1">
    <property type="entry name" value="23S RRNA (GUANOSINE-2'-O-)-METHYLTRANSFERASE RLMB"/>
    <property type="match status" value="1"/>
</dbReference>
<dbReference type="Pfam" id="PF08032">
    <property type="entry name" value="SpoU_sub_bind"/>
    <property type="match status" value="1"/>
</dbReference>
<dbReference type="InterPro" id="IPR013123">
    <property type="entry name" value="SpoU_subst-bd"/>
</dbReference>
<feature type="domain" description="RNA 2-O ribose methyltransferase substrate binding" evidence="3">
    <location>
        <begin position="2"/>
        <end position="74"/>
    </location>
</feature>
<dbReference type="GO" id="GO:0032259">
    <property type="term" value="P:methylation"/>
    <property type="evidence" value="ECO:0007669"/>
    <property type="project" value="UniProtKB-KW"/>
</dbReference>
<dbReference type="Pfam" id="PF00588">
    <property type="entry name" value="SpoU_methylase"/>
    <property type="match status" value="1"/>
</dbReference>
<reference evidence="4 5" key="1">
    <citation type="submission" date="2018-04" db="EMBL/GenBank/DDBJ databases">
        <title>Novel Campyloabacter and Helicobacter Species and Strains.</title>
        <authorList>
            <person name="Mannion A.J."/>
            <person name="Shen Z."/>
            <person name="Fox J.G."/>
        </authorList>
    </citation>
    <scope>NUCLEOTIDE SEQUENCE [LARGE SCALE GENOMIC DNA]</scope>
    <source>
        <strain evidence="4 5">ATCC 700242</strain>
    </source>
</reference>
<dbReference type="NCBIfam" id="TIGR00186">
    <property type="entry name" value="rRNA_methyl_3"/>
    <property type="match status" value="1"/>
</dbReference>
<organism evidence="4 5">
    <name type="scientific">Helicobacter cholecystus</name>
    <dbReference type="NCBI Taxonomy" id="45498"/>
    <lineage>
        <taxon>Bacteria</taxon>
        <taxon>Pseudomonadati</taxon>
        <taxon>Campylobacterota</taxon>
        <taxon>Epsilonproteobacteria</taxon>
        <taxon>Campylobacterales</taxon>
        <taxon>Helicobacteraceae</taxon>
        <taxon>Helicobacter</taxon>
    </lineage>
</organism>
<keyword evidence="2 4" id="KW-0808">Transferase</keyword>
<sequence>MIVYGKQILFYVLQKCPDRLEEIYLAKEIDKKLFSSLCSSGVKILRIDTKKAQAMAHSGNHQGFLAKIKPIESVEKKEILSLKTLLVLCGISDVGNIGSIFRSAYALGVEGIIIGGTLSKNAIEGGIRASSGAMLCVPFYITSNLLELIHELKTKNKTCYGADMGGEEVLSIAPSDEWALFLGSEGEGLSGKIKQKMDKIISIKMKNEFNSLNVGVATGILVYRLKNG</sequence>
<dbReference type="Gene3D" id="3.40.1280.10">
    <property type="match status" value="1"/>
</dbReference>
<protein>
    <submittedName>
        <fullName evidence="4">23S rRNA (Guanosine(2251)-2'-O)-methyltransferase RlmB</fullName>
    </submittedName>
</protein>
<comment type="caution">
    <text evidence="4">The sequence shown here is derived from an EMBL/GenBank/DDBJ whole genome shotgun (WGS) entry which is preliminary data.</text>
</comment>
<dbReference type="PANTHER" id="PTHR46429">
    <property type="entry name" value="23S RRNA (GUANOSINE-2'-O-)-METHYLTRANSFERASE RLMB"/>
    <property type="match status" value="1"/>
</dbReference>
<dbReference type="OrthoDB" id="9785673at2"/>
<proteinExistence type="predicted"/>